<name>A0ACC0GIH6_9ERIC</name>
<evidence type="ECO:0000313" key="2">
    <source>
        <dbReference type="Proteomes" id="UP001060215"/>
    </source>
</evidence>
<comment type="caution">
    <text evidence="1">The sequence shown here is derived from an EMBL/GenBank/DDBJ whole genome shotgun (WGS) entry which is preliminary data.</text>
</comment>
<keyword evidence="2" id="KW-1185">Reference proteome</keyword>
<protein>
    <submittedName>
        <fullName evidence="1">F-box protein</fullName>
    </submittedName>
</protein>
<reference evidence="1 2" key="1">
    <citation type="journal article" date="2022" name="Plant J.">
        <title>Chromosome-level genome of Camellia lanceoleosa provides a valuable resource for understanding genome evolution and self-incompatibility.</title>
        <authorList>
            <person name="Gong W."/>
            <person name="Xiao S."/>
            <person name="Wang L."/>
            <person name="Liao Z."/>
            <person name="Chang Y."/>
            <person name="Mo W."/>
            <person name="Hu G."/>
            <person name="Li W."/>
            <person name="Zhao G."/>
            <person name="Zhu H."/>
            <person name="Hu X."/>
            <person name="Ji K."/>
            <person name="Xiang X."/>
            <person name="Song Q."/>
            <person name="Yuan D."/>
            <person name="Jin S."/>
            <person name="Zhang L."/>
        </authorList>
    </citation>
    <scope>NUCLEOTIDE SEQUENCE [LARGE SCALE GENOMIC DNA]</scope>
    <source>
        <strain evidence="1">SQ_2022a</strain>
    </source>
</reference>
<proteinExistence type="predicted"/>
<dbReference type="EMBL" id="CM045765">
    <property type="protein sequence ID" value="KAI8000237.1"/>
    <property type="molecule type" value="Genomic_DNA"/>
</dbReference>
<organism evidence="1 2">
    <name type="scientific">Camellia lanceoleosa</name>
    <dbReference type="NCBI Taxonomy" id="1840588"/>
    <lineage>
        <taxon>Eukaryota</taxon>
        <taxon>Viridiplantae</taxon>
        <taxon>Streptophyta</taxon>
        <taxon>Embryophyta</taxon>
        <taxon>Tracheophyta</taxon>
        <taxon>Spermatophyta</taxon>
        <taxon>Magnoliopsida</taxon>
        <taxon>eudicotyledons</taxon>
        <taxon>Gunneridae</taxon>
        <taxon>Pentapetalae</taxon>
        <taxon>asterids</taxon>
        <taxon>Ericales</taxon>
        <taxon>Theaceae</taxon>
        <taxon>Camellia</taxon>
    </lineage>
</organism>
<gene>
    <name evidence="1" type="ORF">LOK49_LG09G01526</name>
</gene>
<accession>A0ACC0GIH6</accession>
<sequence>MATLKVSTLLFSSSSSSSRLSCSSNRINATTHNSKLRRACISSSNLPTKNLVNEFNIENGIFTTTTTNTNTNTILSKSDETTCPTIVDEPPPLSTDISTAKLYAILEAIADRVEMHKTIGEQRDNWNALLLSSINTITLSAATMAGLAASNTITAIGVPLSAFKLPSTLLFCAATGMLMVMNKLQPSQLAEEQRSAARLFKQIYGEIEIILALRDVNQNDVNEAMEKVLALDRAYPLPLLGVMLEKFPLTFEPAVWWPSKHAQNERKVHEEREVNWEKRERNGWSEEMEVEMKEIVEVLKRKDIVEYVRLGNLVLKINKILAISSPILTGVAAVGASFSHGPVAVVAGALASVVNTIEHGGQVGMVFEMYRNSSGFFVLLQESIESTLETEMEKRENGELFEMKVGLKLGRSLSELRDLASSSASSHIDGNSIDEFASKLF</sequence>
<dbReference type="Proteomes" id="UP001060215">
    <property type="component" value="Chromosome 8"/>
</dbReference>
<evidence type="ECO:0000313" key="1">
    <source>
        <dbReference type="EMBL" id="KAI8000237.1"/>
    </source>
</evidence>